<reference evidence="4 5" key="1">
    <citation type="journal article" date="2017" name="Arch. Microbiol.">
        <title>Mariprofundus micogutta sp. nov., a novel iron-oxidizing zetaproteobacterium isolated from a deep-sea hydrothermal field at the Bayonnaise knoll of the Izu-Ogasawara arc, and a description of Mariprofundales ord. nov. and Zetaproteobacteria classis nov.</title>
        <authorList>
            <person name="Makita H."/>
            <person name="Tanaka E."/>
            <person name="Mitsunobu S."/>
            <person name="Miyazaki M."/>
            <person name="Nunoura T."/>
            <person name="Uematsu K."/>
            <person name="Takaki Y."/>
            <person name="Nishi S."/>
            <person name="Shimamura S."/>
            <person name="Takai K."/>
        </authorList>
    </citation>
    <scope>NUCLEOTIDE SEQUENCE [LARGE SCALE GENOMIC DNA]</scope>
    <source>
        <strain evidence="4 5">ET2</strain>
    </source>
</reference>
<organism evidence="4 5">
    <name type="scientific">Mariprofundus micogutta</name>
    <dbReference type="NCBI Taxonomy" id="1921010"/>
    <lineage>
        <taxon>Bacteria</taxon>
        <taxon>Pseudomonadati</taxon>
        <taxon>Pseudomonadota</taxon>
        <taxon>Candidatius Mariprofundia</taxon>
        <taxon>Mariprofundales</taxon>
        <taxon>Mariprofundaceae</taxon>
        <taxon>Mariprofundus</taxon>
    </lineage>
</organism>
<dbReference type="Gene3D" id="3.10.580.10">
    <property type="entry name" value="CBS-domain"/>
    <property type="match status" value="1"/>
</dbReference>
<dbReference type="STRING" id="1921010.MMIC_P1905"/>
<keyword evidence="1 2" id="KW-0129">CBS domain</keyword>
<gene>
    <name evidence="4" type="ORF">MMIC_P1905</name>
</gene>
<dbReference type="PANTHER" id="PTHR43080">
    <property type="entry name" value="CBS DOMAIN-CONTAINING PROTEIN CBSX3, MITOCHONDRIAL"/>
    <property type="match status" value="1"/>
</dbReference>
<proteinExistence type="predicted"/>
<evidence type="ECO:0000256" key="2">
    <source>
        <dbReference type="PROSITE-ProRule" id="PRU00703"/>
    </source>
</evidence>
<dbReference type="PANTHER" id="PTHR43080:SF2">
    <property type="entry name" value="CBS DOMAIN-CONTAINING PROTEIN"/>
    <property type="match status" value="1"/>
</dbReference>
<keyword evidence="5" id="KW-1185">Reference proteome</keyword>
<feature type="domain" description="CBS" evidence="3">
    <location>
        <begin position="7"/>
        <end position="67"/>
    </location>
</feature>
<protein>
    <submittedName>
        <fullName evidence="4">Inosine 5-monophosphate dehydrogenase</fullName>
    </submittedName>
</protein>
<dbReference type="SUPFAM" id="SSF54631">
    <property type="entry name" value="CBS-domain pair"/>
    <property type="match status" value="1"/>
</dbReference>
<dbReference type="AlphaFoldDB" id="A0A1L8CPV1"/>
<evidence type="ECO:0000259" key="3">
    <source>
        <dbReference type="PROSITE" id="PS51371"/>
    </source>
</evidence>
<evidence type="ECO:0000313" key="5">
    <source>
        <dbReference type="Proteomes" id="UP000231632"/>
    </source>
</evidence>
<comment type="caution">
    <text evidence="4">The sequence shown here is derived from an EMBL/GenBank/DDBJ whole genome shotgun (WGS) entry which is preliminary data.</text>
</comment>
<dbReference type="PROSITE" id="PS51371">
    <property type="entry name" value="CBS"/>
    <property type="match status" value="2"/>
</dbReference>
<dbReference type="InterPro" id="IPR000644">
    <property type="entry name" value="CBS_dom"/>
</dbReference>
<dbReference type="InterPro" id="IPR046342">
    <property type="entry name" value="CBS_dom_sf"/>
</dbReference>
<feature type="domain" description="CBS" evidence="3">
    <location>
        <begin position="95"/>
        <end position="156"/>
    </location>
</feature>
<dbReference type="RefSeq" id="WP_072660226.1">
    <property type="nucleotide sequence ID" value="NZ_BDFD01000017.1"/>
</dbReference>
<dbReference type="SMART" id="SM00116">
    <property type="entry name" value="CBS"/>
    <property type="match status" value="2"/>
</dbReference>
<accession>A0A1L8CPV1</accession>
<dbReference type="Pfam" id="PF00571">
    <property type="entry name" value="CBS"/>
    <property type="match status" value="2"/>
</dbReference>
<evidence type="ECO:0000313" key="4">
    <source>
        <dbReference type="EMBL" id="GAV20927.1"/>
    </source>
</evidence>
<dbReference type="OrthoDB" id="5295747at2"/>
<dbReference type="EMBL" id="BDFD01000017">
    <property type="protein sequence ID" value="GAV20927.1"/>
    <property type="molecule type" value="Genomic_DNA"/>
</dbReference>
<name>A0A1L8CPV1_9PROT</name>
<dbReference type="InterPro" id="IPR051257">
    <property type="entry name" value="Diverse_CBS-Domain"/>
</dbReference>
<evidence type="ECO:0000256" key="1">
    <source>
        <dbReference type="ARBA" id="ARBA00023122"/>
    </source>
</evidence>
<dbReference type="Proteomes" id="UP000231632">
    <property type="component" value="Unassembled WGS sequence"/>
</dbReference>
<sequence length="156" mass="16962">MLVKNIMVTDAVIAHVDDAVGDVLEKMRSASLRMVPVIDQNRHVVGVISTHTILEKTVPNYIVSGDLNQISYAPDLGILRKQYDVIACEKASEIMDPKPLTVGEEESLLSVAAAMITYTKHEYAVVIDAQHHLLGVVSAGDILDRLKLTEQGGDDA</sequence>